<reference evidence="10 11" key="1">
    <citation type="journal article" date="2013" name="Genome Announc.">
        <title>Complete Genome Sequence of Glaciecola psychrophila Strain 170T.</title>
        <authorList>
            <person name="Yin J."/>
            <person name="Chen J."/>
            <person name="Liu G."/>
            <person name="Yu Y."/>
            <person name="Song L."/>
            <person name="Wang X."/>
            <person name="Qu X."/>
        </authorList>
    </citation>
    <scope>NUCLEOTIDE SEQUENCE [LARGE SCALE GENOMIC DNA]</scope>
    <source>
        <strain evidence="10 11">170</strain>
    </source>
</reference>
<dbReference type="PANTHER" id="PTHR42682">
    <property type="entry name" value="HYDROGENASE-4 COMPONENT F"/>
    <property type="match status" value="1"/>
</dbReference>
<sequence length="243" mass="26436">MAKDPKQSIFTIFMLLAMSGCFGLTLSQDPYGFITFFTLMSLSSFVLVIHQLSEEAREAARSYIHWVIIGEVLLFSGFCLYQWHAGFALNSKLAWITSLIVVLGFGSKVGLFGMHWWLPKAHPVAPVPASAILSGFMVKAGVIGWLRFVPHSAEPVEIIGCLLLGLGVVGTFSGAIKGVFQHNPKVVLAYSTVSQMGILTMAFGATFTLPDNRDAIITVMILYCTHHGLAKSALFFSIGISPF</sequence>
<organism evidence="10 11">
    <name type="scientific">Paraglaciecola psychrophila 170</name>
    <dbReference type="NCBI Taxonomy" id="1129794"/>
    <lineage>
        <taxon>Bacteria</taxon>
        <taxon>Pseudomonadati</taxon>
        <taxon>Pseudomonadota</taxon>
        <taxon>Gammaproteobacteria</taxon>
        <taxon>Alteromonadales</taxon>
        <taxon>Alteromonadaceae</taxon>
        <taxon>Paraglaciecola</taxon>
    </lineage>
</organism>
<keyword evidence="6 8" id="KW-0472">Membrane</keyword>
<dbReference type="PROSITE" id="PS51257">
    <property type="entry name" value="PROKAR_LIPOPROTEIN"/>
    <property type="match status" value="1"/>
</dbReference>
<dbReference type="RefSeq" id="WP_007642649.1">
    <property type="nucleotide sequence ID" value="NC_020514.1"/>
</dbReference>
<evidence type="ECO:0000256" key="5">
    <source>
        <dbReference type="ARBA" id="ARBA00023002"/>
    </source>
</evidence>
<feature type="transmembrane region" description="Helical" evidence="8">
    <location>
        <begin position="130"/>
        <end position="149"/>
    </location>
</feature>
<dbReference type="EMBL" id="CP003837">
    <property type="protein sequence ID" value="AGH47526.1"/>
    <property type="molecule type" value="Genomic_DNA"/>
</dbReference>
<evidence type="ECO:0000256" key="8">
    <source>
        <dbReference type="SAM" id="Phobius"/>
    </source>
</evidence>
<keyword evidence="11" id="KW-1185">Reference proteome</keyword>
<dbReference type="HOGENOM" id="CLU_1141734_0_0_6"/>
<dbReference type="AlphaFoldDB" id="K7AXZ4"/>
<dbReference type="PANTHER" id="PTHR42682:SF4">
    <property type="entry name" value="NADH-UBIQUINONE_PLASTOQUINONE"/>
    <property type="match status" value="1"/>
</dbReference>
<feature type="transmembrane region" description="Helical" evidence="8">
    <location>
        <begin position="187"/>
        <end position="209"/>
    </location>
</feature>
<proteinExistence type="predicted"/>
<feature type="transmembrane region" description="Helical" evidence="8">
    <location>
        <begin position="155"/>
        <end position="175"/>
    </location>
</feature>
<evidence type="ECO:0000256" key="3">
    <source>
        <dbReference type="ARBA" id="ARBA00022692"/>
    </source>
</evidence>
<protein>
    <recommendedName>
        <fullName evidence="9">NADH:quinone oxidoreductase/Mrp antiporter transmembrane domain-containing protein</fullName>
    </recommendedName>
</protein>
<keyword evidence="5" id="KW-0560">Oxidoreductase</keyword>
<comment type="subcellular location">
    <subcellularLocation>
        <location evidence="1">Cell membrane</location>
        <topology evidence="1">Multi-pass membrane protein</topology>
    </subcellularLocation>
    <subcellularLocation>
        <location evidence="7">Membrane</location>
        <topology evidence="7">Multi-pass membrane protein</topology>
    </subcellularLocation>
</comment>
<dbReference type="InterPro" id="IPR052175">
    <property type="entry name" value="ComplexI-like_HydComp"/>
</dbReference>
<evidence type="ECO:0000313" key="11">
    <source>
        <dbReference type="Proteomes" id="UP000011864"/>
    </source>
</evidence>
<name>K7AXZ4_9ALTE</name>
<dbReference type="Pfam" id="PF00361">
    <property type="entry name" value="Proton_antipo_M"/>
    <property type="match status" value="1"/>
</dbReference>
<evidence type="ECO:0000256" key="6">
    <source>
        <dbReference type="ARBA" id="ARBA00023136"/>
    </source>
</evidence>
<dbReference type="GO" id="GO:0005886">
    <property type="term" value="C:plasma membrane"/>
    <property type="evidence" value="ECO:0007669"/>
    <property type="project" value="UniProtKB-SubCell"/>
</dbReference>
<dbReference type="KEGG" id="gps:C427_5429"/>
<accession>K7AXZ4</accession>
<feature type="transmembrane region" description="Helical" evidence="8">
    <location>
        <begin position="33"/>
        <end position="52"/>
    </location>
</feature>
<feature type="transmembrane region" description="Helical" evidence="8">
    <location>
        <begin position="64"/>
        <end position="83"/>
    </location>
</feature>
<keyword evidence="4 8" id="KW-1133">Transmembrane helix</keyword>
<feature type="transmembrane region" description="Helical" evidence="8">
    <location>
        <begin position="95"/>
        <end position="118"/>
    </location>
</feature>
<keyword evidence="3 7" id="KW-0812">Transmembrane</keyword>
<dbReference type="PATRIC" id="fig|1129794.4.peg.5410"/>
<dbReference type="Proteomes" id="UP000011864">
    <property type="component" value="Chromosome"/>
</dbReference>
<evidence type="ECO:0000313" key="10">
    <source>
        <dbReference type="EMBL" id="AGH47526.1"/>
    </source>
</evidence>
<dbReference type="OrthoDB" id="9768329at2"/>
<evidence type="ECO:0000256" key="2">
    <source>
        <dbReference type="ARBA" id="ARBA00022475"/>
    </source>
</evidence>
<feature type="transmembrane region" description="Helical" evidence="8">
    <location>
        <begin position="215"/>
        <end position="240"/>
    </location>
</feature>
<feature type="domain" description="NADH:quinone oxidoreductase/Mrp antiporter transmembrane" evidence="9">
    <location>
        <begin position="32"/>
        <end position="238"/>
    </location>
</feature>
<dbReference type="eggNOG" id="COG0651">
    <property type="taxonomic scope" value="Bacteria"/>
</dbReference>
<evidence type="ECO:0000256" key="7">
    <source>
        <dbReference type="RuleBase" id="RU000320"/>
    </source>
</evidence>
<gene>
    <name evidence="10" type="ORF">C427_5429</name>
</gene>
<evidence type="ECO:0000256" key="1">
    <source>
        <dbReference type="ARBA" id="ARBA00004651"/>
    </source>
</evidence>
<dbReference type="InterPro" id="IPR001750">
    <property type="entry name" value="ND/Mrp_TM"/>
</dbReference>
<keyword evidence="2" id="KW-1003">Cell membrane</keyword>
<evidence type="ECO:0000259" key="9">
    <source>
        <dbReference type="Pfam" id="PF00361"/>
    </source>
</evidence>
<dbReference type="STRING" id="1129794.C427_5429"/>
<dbReference type="GO" id="GO:0016491">
    <property type="term" value="F:oxidoreductase activity"/>
    <property type="evidence" value="ECO:0007669"/>
    <property type="project" value="UniProtKB-KW"/>
</dbReference>
<evidence type="ECO:0000256" key="4">
    <source>
        <dbReference type="ARBA" id="ARBA00022989"/>
    </source>
</evidence>